<keyword evidence="3" id="KW-0645">Protease</keyword>
<keyword evidence="4" id="KW-1185">Reference proteome</keyword>
<evidence type="ECO:0000256" key="1">
    <source>
        <dbReference type="SAM" id="Coils"/>
    </source>
</evidence>
<dbReference type="RefSeq" id="WP_275811617.1">
    <property type="nucleotide sequence ID" value="NZ_BAAANM010000015.1"/>
</dbReference>
<feature type="coiled-coil region" evidence="1">
    <location>
        <begin position="476"/>
        <end position="503"/>
    </location>
</feature>
<dbReference type="GO" id="GO:0006508">
    <property type="term" value="P:proteolysis"/>
    <property type="evidence" value="ECO:0007669"/>
    <property type="project" value="UniProtKB-KW"/>
</dbReference>
<dbReference type="Proteomes" id="UP001220022">
    <property type="component" value="Unassembled WGS sequence"/>
</dbReference>
<feature type="region of interest" description="Disordered" evidence="2">
    <location>
        <begin position="276"/>
        <end position="300"/>
    </location>
</feature>
<keyword evidence="3" id="KW-0378">Hydrolase</keyword>
<dbReference type="Pfam" id="PF13365">
    <property type="entry name" value="Trypsin_2"/>
    <property type="match status" value="1"/>
</dbReference>
<organism evidence="3 4">
    <name type="scientific">Streptantibioticus ferralitis</name>
    <dbReference type="NCBI Taxonomy" id="236510"/>
    <lineage>
        <taxon>Bacteria</taxon>
        <taxon>Bacillati</taxon>
        <taxon>Actinomycetota</taxon>
        <taxon>Actinomycetes</taxon>
        <taxon>Kitasatosporales</taxon>
        <taxon>Streptomycetaceae</taxon>
        <taxon>Streptantibioticus</taxon>
    </lineage>
</organism>
<dbReference type="EMBL" id="JARHTQ010000005">
    <property type="protein sequence ID" value="MDF2256070.1"/>
    <property type="molecule type" value="Genomic_DNA"/>
</dbReference>
<gene>
    <name evidence="3" type="ORF">P2L57_10125</name>
</gene>
<sequence length="562" mass="61314">MGDQGELPGNFGARPPGWAVRVRRDDGSIAGAGILLAADRVLTCAHVAPMDQRFTLEFVGEPDAEPVRAEVLPDCWVPETLDSDGDPSGDVALLRLAEPRPRVRPASLYRLSPTHRTAHMYGFPKDYSGGIYFRANVVGGTGRDGQVQLSPVRRNELVRPGFSGAGVVDDQTGQVIGMVLSRVRERDGSGFSFMSPTETIVQHLPRVAQWTHGLSAVDESLVSGNGEEPLDQPFAERLARWFEGHGRPVKISVVADERGPRAATLRRAIKLADRELRSSASTGQASQHPPSTIPPAGGLDLAVDATDRTVAEVAERIAARTGLGVRAGQAPADRIRAGAVTLSIVVVGVDRAADPAALLELLGVLAEHDSRLLLVFRDPHTASRHQAESELVVRPWRERLTRLCERLAEITDRLAGELRERMSQVVSDTRRATDVLVKAYALREHVSRLADPPLDPEQAVDLAPYERAAARAVTRLNQMIEHLDELIRQREELRGRLKSYQVLAQEGSDREDLEGSARYLAAYHLLYRAPCDITAAQAAVDRYTRYVDGLPDQPTEVGGEAP</sequence>
<dbReference type="InterPro" id="IPR009003">
    <property type="entry name" value="Peptidase_S1_PA"/>
</dbReference>
<evidence type="ECO:0000313" key="3">
    <source>
        <dbReference type="EMBL" id="MDF2256070.1"/>
    </source>
</evidence>
<evidence type="ECO:0000313" key="4">
    <source>
        <dbReference type="Proteomes" id="UP001220022"/>
    </source>
</evidence>
<proteinExistence type="predicted"/>
<dbReference type="Gene3D" id="2.40.10.120">
    <property type="match status" value="1"/>
</dbReference>
<accession>A0ABT5YWZ6</accession>
<protein>
    <submittedName>
        <fullName evidence="3">Serine protease</fullName>
    </submittedName>
</protein>
<name>A0ABT5YWZ6_9ACTN</name>
<comment type="caution">
    <text evidence="3">The sequence shown here is derived from an EMBL/GenBank/DDBJ whole genome shotgun (WGS) entry which is preliminary data.</text>
</comment>
<dbReference type="GO" id="GO:0008233">
    <property type="term" value="F:peptidase activity"/>
    <property type="evidence" value="ECO:0007669"/>
    <property type="project" value="UniProtKB-KW"/>
</dbReference>
<feature type="compositionally biased region" description="Polar residues" evidence="2">
    <location>
        <begin position="278"/>
        <end position="290"/>
    </location>
</feature>
<dbReference type="SUPFAM" id="SSF50494">
    <property type="entry name" value="Trypsin-like serine proteases"/>
    <property type="match status" value="1"/>
</dbReference>
<reference evidence="3 4" key="1">
    <citation type="submission" date="2023-03" db="EMBL/GenBank/DDBJ databases">
        <title>Draft genome sequence of type strain Streptomyces ferralitis JCM 14344.</title>
        <authorList>
            <person name="Klaysubun C."/>
            <person name="Duangmal K."/>
        </authorList>
    </citation>
    <scope>NUCLEOTIDE SEQUENCE [LARGE SCALE GENOMIC DNA]</scope>
    <source>
        <strain evidence="3 4">JCM 14344</strain>
    </source>
</reference>
<keyword evidence="1" id="KW-0175">Coiled coil</keyword>
<evidence type="ECO:0000256" key="2">
    <source>
        <dbReference type="SAM" id="MobiDB-lite"/>
    </source>
</evidence>